<gene>
    <name evidence="3" type="ORF">DOTSEDRAFT_53761</name>
</gene>
<keyword evidence="4" id="KW-1185">Reference proteome</keyword>
<dbReference type="AlphaFoldDB" id="N1PQS6"/>
<feature type="compositionally biased region" description="Low complexity" evidence="1">
    <location>
        <begin position="50"/>
        <end position="68"/>
    </location>
</feature>
<evidence type="ECO:0000256" key="1">
    <source>
        <dbReference type="SAM" id="MobiDB-lite"/>
    </source>
</evidence>
<evidence type="ECO:0000313" key="4">
    <source>
        <dbReference type="Proteomes" id="UP000016933"/>
    </source>
</evidence>
<reference evidence="3 4" key="2">
    <citation type="journal article" date="2012" name="PLoS Pathog.">
        <title>Diverse lifestyles and strategies of plant pathogenesis encoded in the genomes of eighteen Dothideomycetes fungi.</title>
        <authorList>
            <person name="Ohm R.A."/>
            <person name="Feau N."/>
            <person name="Henrissat B."/>
            <person name="Schoch C.L."/>
            <person name="Horwitz B.A."/>
            <person name="Barry K.W."/>
            <person name="Condon B.J."/>
            <person name="Copeland A.C."/>
            <person name="Dhillon B."/>
            <person name="Glaser F."/>
            <person name="Hesse C.N."/>
            <person name="Kosti I."/>
            <person name="LaButti K."/>
            <person name="Lindquist E.A."/>
            <person name="Lucas S."/>
            <person name="Salamov A.A."/>
            <person name="Bradshaw R.E."/>
            <person name="Ciuffetti L."/>
            <person name="Hamelin R.C."/>
            <person name="Kema G.H.J."/>
            <person name="Lawrence C."/>
            <person name="Scott J.A."/>
            <person name="Spatafora J.W."/>
            <person name="Turgeon B.G."/>
            <person name="de Wit P.J.G.M."/>
            <person name="Zhong S."/>
            <person name="Goodwin S.B."/>
            <person name="Grigoriev I.V."/>
        </authorList>
    </citation>
    <scope>NUCLEOTIDE SEQUENCE [LARGE SCALE GENOMIC DNA]</scope>
    <source>
        <strain evidence="4">NZE10 / CBS 128990</strain>
    </source>
</reference>
<dbReference type="OrthoDB" id="10056939at2759"/>
<proteinExistence type="predicted"/>
<reference evidence="4" key="1">
    <citation type="journal article" date="2012" name="PLoS Genet.">
        <title>The genomes of the fungal plant pathogens Cladosporium fulvum and Dothistroma septosporum reveal adaptation to different hosts and lifestyles but also signatures of common ancestry.</title>
        <authorList>
            <person name="de Wit P.J.G.M."/>
            <person name="van der Burgt A."/>
            <person name="Oekmen B."/>
            <person name="Stergiopoulos I."/>
            <person name="Abd-Elsalam K.A."/>
            <person name="Aerts A.L."/>
            <person name="Bahkali A.H."/>
            <person name="Beenen H.G."/>
            <person name="Chettri P."/>
            <person name="Cox M.P."/>
            <person name="Datema E."/>
            <person name="de Vries R.P."/>
            <person name="Dhillon B."/>
            <person name="Ganley A.R."/>
            <person name="Griffiths S.A."/>
            <person name="Guo Y."/>
            <person name="Hamelin R.C."/>
            <person name="Henrissat B."/>
            <person name="Kabir M.S."/>
            <person name="Jashni M.K."/>
            <person name="Kema G."/>
            <person name="Klaubauf S."/>
            <person name="Lapidus A."/>
            <person name="Levasseur A."/>
            <person name="Lindquist E."/>
            <person name="Mehrabi R."/>
            <person name="Ohm R.A."/>
            <person name="Owen T.J."/>
            <person name="Salamov A."/>
            <person name="Schwelm A."/>
            <person name="Schijlen E."/>
            <person name="Sun H."/>
            <person name="van den Burg H.A."/>
            <person name="van Ham R.C.H.J."/>
            <person name="Zhang S."/>
            <person name="Goodwin S.B."/>
            <person name="Grigoriev I.V."/>
            <person name="Collemare J."/>
            <person name="Bradshaw R.E."/>
        </authorList>
    </citation>
    <scope>NUCLEOTIDE SEQUENCE [LARGE SCALE GENOMIC DNA]</scope>
    <source>
        <strain evidence="4">NZE10 / CBS 128990</strain>
    </source>
</reference>
<accession>N1PQS6</accession>
<dbReference type="STRING" id="675120.N1PQS6"/>
<name>N1PQS6_DOTSN</name>
<protein>
    <recommendedName>
        <fullName evidence="2">C2H2-type domain-containing protein</fullName>
    </recommendedName>
</protein>
<organism evidence="3 4">
    <name type="scientific">Dothistroma septosporum (strain NZE10 / CBS 128990)</name>
    <name type="common">Red band needle blight fungus</name>
    <name type="synonym">Mycosphaerella pini</name>
    <dbReference type="NCBI Taxonomy" id="675120"/>
    <lineage>
        <taxon>Eukaryota</taxon>
        <taxon>Fungi</taxon>
        <taxon>Dikarya</taxon>
        <taxon>Ascomycota</taxon>
        <taxon>Pezizomycotina</taxon>
        <taxon>Dothideomycetes</taxon>
        <taxon>Dothideomycetidae</taxon>
        <taxon>Mycosphaerellales</taxon>
        <taxon>Mycosphaerellaceae</taxon>
        <taxon>Dothistroma</taxon>
    </lineage>
</organism>
<feature type="region of interest" description="Disordered" evidence="1">
    <location>
        <begin position="390"/>
        <end position="442"/>
    </location>
</feature>
<evidence type="ECO:0000259" key="2">
    <source>
        <dbReference type="SMART" id="SM00355"/>
    </source>
</evidence>
<sequence length="442" mass="48661">MNATQMEADLRRHIGSLLIMGTSKEQWLRSAGTVWDRKSAQLAHRDSGGTAPSVSISSPSTVASPVSAGRSDGAQYACPRCTGKLGRPKVFPRKAELMRHVTHVCEQTIEIPCSEPNCLARLTRTDHFKEHLRKVHHLLHQEIQAKAEAATPITLTQHTAIGCGFCRAVFVNNPEGYGNHIAAHFKDGVTIAAWSHTTQVLSLLYQSEEVWRAWMQVLDDQLPGVADPERHISFTKETAASFVEMLEKGLDAETIRPGLWRLFFVGTIGEQMLDDQLVAHCGSHALALRVPATDASSADSGYGASSGQTSVRTVESGFLNDFQPLEDMSVDAECDARMAVHHRQQHLTPQQNSTATMNIDSDDVLSPLQSSWYDDTDHDVPMHDTYETQSAADVQTQHAHSKHQPPSNPEKTKSHRRSASEKLRGMWNEARRSLGLAGPSDA</sequence>
<evidence type="ECO:0000313" key="3">
    <source>
        <dbReference type="EMBL" id="EME44774.1"/>
    </source>
</evidence>
<dbReference type="HOGENOM" id="CLU_619666_0_0_1"/>
<feature type="compositionally biased region" description="Basic and acidic residues" evidence="1">
    <location>
        <begin position="418"/>
        <end position="432"/>
    </location>
</feature>
<feature type="domain" description="C2H2-type" evidence="2">
    <location>
        <begin position="111"/>
        <end position="136"/>
    </location>
</feature>
<dbReference type="SMART" id="SM00355">
    <property type="entry name" value="ZnF_C2H2"/>
    <property type="match status" value="2"/>
</dbReference>
<feature type="region of interest" description="Disordered" evidence="1">
    <location>
        <begin position="43"/>
        <end position="69"/>
    </location>
</feature>
<dbReference type="EMBL" id="KB446539">
    <property type="protein sequence ID" value="EME44774.1"/>
    <property type="molecule type" value="Genomic_DNA"/>
</dbReference>
<dbReference type="InterPro" id="IPR013087">
    <property type="entry name" value="Znf_C2H2_type"/>
</dbReference>
<dbReference type="Proteomes" id="UP000016933">
    <property type="component" value="Unassembled WGS sequence"/>
</dbReference>
<feature type="domain" description="C2H2-type" evidence="2">
    <location>
        <begin position="76"/>
        <end position="103"/>
    </location>
</feature>